<organism evidence="1 2">
    <name type="scientific">Rheinheimera soli</name>
    <dbReference type="NCBI Taxonomy" id="443616"/>
    <lineage>
        <taxon>Bacteria</taxon>
        <taxon>Pseudomonadati</taxon>
        <taxon>Pseudomonadota</taxon>
        <taxon>Gammaproteobacteria</taxon>
        <taxon>Chromatiales</taxon>
        <taxon>Chromatiaceae</taxon>
        <taxon>Rheinheimera</taxon>
    </lineage>
</organism>
<dbReference type="Proteomes" id="UP001257909">
    <property type="component" value="Unassembled WGS sequence"/>
</dbReference>
<keyword evidence="2" id="KW-1185">Reference proteome</keyword>
<name>A0ABU1W575_9GAMM</name>
<reference evidence="1 2" key="1">
    <citation type="submission" date="2023-07" db="EMBL/GenBank/DDBJ databases">
        <title>Sorghum-associated microbial communities from plants grown in Nebraska, USA.</title>
        <authorList>
            <person name="Schachtman D."/>
        </authorList>
    </citation>
    <scope>NUCLEOTIDE SEQUENCE [LARGE SCALE GENOMIC DNA]</scope>
    <source>
        <strain evidence="1 2">4138</strain>
    </source>
</reference>
<dbReference type="EMBL" id="JAVDWR010000027">
    <property type="protein sequence ID" value="MDR7123015.1"/>
    <property type="molecule type" value="Genomic_DNA"/>
</dbReference>
<protein>
    <submittedName>
        <fullName evidence="1">Uncharacterized protein</fullName>
    </submittedName>
</protein>
<accession>A0ABU1W575</accession>
<sequence>MIDRRWPQPLLQKYQNWFSGSSSTPSDLLADSFVLRANPISAEEHKIDTAKGYLAALFCEPAIVELLMEDSTGCLWLLKKEYPRKGAVLKQHVLVLTEQGVCGRCVALTMWQQQKLIEIGAGEKSLLAGQFF</sequence>
<evidence type="ECO:0000313" key="1">
    <source>
        <dbReference type="EMBL" id="MDR7123015.1"/>
    </source>
</evidence>
<comment type="caution">
    <text evidence="1">The sequence shown here is derived from an EMBL/GenBank/DDBJ whole genome shotgun (WGS) entry which is preliminary data.</text>
</comment>
<evidence type="ECO:0000313" key="2">
    <source>
        <dbReference type="Proteomes" id="UP001257909"/>
    </source>
</evidence>
<gene>
    <name evidence="1" type="ORF">J2W69_003998</name>
</gene>
<proteinExistence type="predicted"/>
<dbReference type="RefSeq" id="WP_310281786.1">
    <property type="nucleotide sequence ID" value="NZ_JAVDWR010000027.1"/>
</dbReference>